<evidence type="ECO:0000256" key="2">
    <source>
        <dbReference type="ARBA" id="ARBA00023125"/>
    </source>
</evidence>
<dbReference type="InterPro" id="IPR011991">
    <property type="entry name" value="ArsR-like_HTH"/>
</dbReference>
<dbReference type="GO" id="GO:0043565">
    <property type="term" value="F:sequence-specific DNA binding"/>
    <property type="evidence" value="ECO:0007669"/>
    <property type="project" value="InterPro"/>
</dbReference>
<sequence length="154" mass="17046">MPLTVSTLDTLDTLDKTDRRLLDLLTANARASTSALARELGLSRSTVQDRIARLERRRVIEGYTLRYNEQFRARMLRAHVMIQINPKLAQRIGAALGEISAVKTLQTVSGVYDLVTTVEAPTTEEMDAVLDAIGAIEGVEKTTTSIVLSTKFQR</sequence>
<evidence type="ECO:0000313" key="6">
    <source>
        <dbReference type="Proteomes" id="UP000321039"/>
    </source>
</evidence>
<dbReference type="CDD" id="cd00090">
    <property type="entry name" value="HTH_ARSR"/>
    <property type="match status" value="1"/>
</dbReference>
<accession>A0A5C8ZYY8</accession>
<dbReference type="InterPro" id="IPR036390">
    <property type="entry name" value="WH_DNA-bd_sf"/>
</dbReference>
<dbReference type="GO" id="GO:0006355">
    <property type="term" value="P:regulation of DNA-templated transcription"/>
    <property type="evidence" value="ECO:0007669"/>
    <property type="project" value="UniProtKB-ARBA"/>
</dbReference>
<feature type="domain" description="HTH asnC-type" evidence="4">
    <location>
        <begin position="14"/>
        <end position="75"/>
    </location>
</feature>
<dbReference type="Gene3D" id="3.30.70.920">
    <property type="match status" value="1"/>
</dbReference>
<reference evidence="5 6" key="1">
    <citation type="submission" date="2019-08" db="EMBL/GenBank/DDBJ databases">
        <title>Parahaliea maris sp. nov., isolated from the surface seawater.</title>
        <authorList>
            <person name="Liu Y."/>
        </authorList>
    </citation>
    <scope>NUCLEOTIDE SEQUENCE [LARGE SCALE GENOMIC DNA]</scope>
    <source>
        <strain evidence="5 6">HSLHS9</strain>
    </source>
</reference>
<dbReference type="InterPro" id="IPR019888">
    <property type="entry name" value="Tscrpt_reg_AsnC-like"/>
</dbReference>
<organism evidence="5 6">
    <name type="scientific">Parahaliea maris</name>
    <dbReference type="NCBI Taxonomy" id="2716870"/>
    <lineage>
        <taxon>Bacteria</taxon>
        <taxon>Pseudomonadati</taxon>
        <taxon>Pseudomonadota</taxon>
        <taxon>Gammaproteobacteria</taxon>
        <taxon>Cellvibrionales</taxon>
        <taxon>Halieaceae</taxon>
        <taxon>Parahaliea</taxon>
    </lineage>
</organism>
<dbReference type="GO" id="GO:0005829">
    <property type="term" value="C:cytosol"/>
    <property type="evidence" value="ECO:0007669"/>
    <property type="project" value="TreeGrafter"/>
</dbReference>
<evidence type="ECO:0000313" key="5">
    <source>
        <dbReference type="EMBL" id="TXS92832.1"/>
    </source>
</evidence>
<keyword evidence="6" id="KW-1185">Reference proteome</keyword>
<dbReference type="Proteomes" id="UP000321039">
    <property type="component" value="Unassembled WGS sequence"/>
</dbReference>
<dbReference type="PRINTS" id="PR00033">
    <property type="entry name" value="HTHASNC"/>
</dbReference>
<dbReference type="AlphaFoldDB" id="A0A5C8ZYY8"/>
<dbReference type="InterPro" id="IPR000485">
    <property type="entry name" value="AsnC-type_HTH_dom"/>
</dbReference>
<proteinExistence type="predicted"/>
<dbReference type="Gene3D" id="1.10.10.10">
    <property type="entry name" value="Winged helix-like DNA-binding domain superfamily/Winged helix DNA-binding domain"/>
    <property type="match status" value="1"/>
</dbReference>
<comment type="caution">
    <text evidence="5">The sequence shown here is derived from an EMBL/GenBank/DDBJ whole genome shotgun (WGS) entry which is preliminary data.</text>
</comment>
<dbReference type="PROSITE" id="PS50956">
    <property type="entry name" value="HTH_ASNC_2"/>
    <property type="match status" value="1"/>
</dbReference>
<dbReference type="SUPFAM" id="SSF46785">
    <property type="entry name" value="Winged helix' DNA-binding domain"/>
    <property type="match status" value="1"/>
</dbReference>
<dbReference type="GO" id="GO:0043200">
    <property type="term" value="P:response to amino acid"/>
    <property type="evidence" value="ECO:0007669"/>
    <property type="project" value="TreeGrafter"/>
</dbReference>
<evidence type="ECO:0000256" key="1">
    <source>
        <dbReference type="ARBA" id="ARBA00023015"/>
    </source>
</evidence>
<dbReference type="Pfam" id="PF01037">
    <property type="entry name" value="AsnC_trans_reg"/>
    <property type="match status" value="1"/>
</dbReference>
<dbReference type="PANTHER" id="PTHR30154">
    <property type="entry name" value="LEUCINE-RESPONSIVE REGULATORY PROTEIN"/>
    <property type="match status" value="1"/>
</dbReference>
<dbReference type="EMBL" id="VRZA01000004">
    <property type="protein sequence ID" value="TXS92832.1"/>
    <property type="molecule type" value="Genomic_DNA"/>
</dbReference>
<dbReference type="InterPro" id="IPR036388">
    <property type="entry name" value="WH-like_DNA-bd_sf"/>
</dbReference>
<evidence type="ECO:0000259" key="4">
    <source>
        <dbReference type="PROSITE" id="PS50956"/>
    </source>
</evidence>
<gene>
    <name evidence="5" type="ORF">FV139_12750</name>
</gene>
<keyword evidence="3" id="KW-0804">Transcription</keyword>
<keyword evidence="2" id="KW-0238">DNA-binding</keyword>
<dbReference type="SUPFAM" id="SSF54909">
    <property type="entry name" value="Dimeric alpha+beta barrel"/>
    <property type="match status" value="1"/>
</dbReference>
<dbReference type="Pfam" id="PF13404">
    <property type="entry name" value="HTH_AsnC-type"/>
    <property type="match status" value="1"/>
</dbReference>
<evidence type="ECO:0000256" key="3">
    <source>
        <dbReference type="ARBA" id="ARBA00023163"/>
    </source>
</evidence>
<dbReference type="PANTHER" id="PTHR30154:SF53">
    <property type="entry name" value="HTH-TYPE TRANSCRIPTIONAL REGULATOR LRPC"/>
    <property type="match status" value="1"/>
</dbReference>
<keyword evidence="1" id="KW-0805">Transcription regulation</keyword>
<dbReference type="SMART" id="SM00344">
    <property type="entry name" value="HTH_ASNC"/>
    <property type="match status" value="1"/>
</dbReference>
<name>A0A5C8ZYY8_9GAMM</name>
<protein>
    <submittedName>
        <fullName evidence="5">Lrp/AsnC family transcriptional regulator</fullName>
    </submittedName>
</protein>
<dbReference type="InterPro" id="IPR011008">
    <property type="entry name" value="Dimeric_a/b-barrel"/>
</dbReference>
<dbReference type="InterPro" id="IPR019887">
    <property type="entry name" value="Tscrpt_reg_AsnC/Lrp_C"/>
</dbReference>